<keyword evidence="1" id="KW-0614">Plasmid</keyword>
<evidence type="ECO:0000313" key="2">
    <source>
        <dbReference type="Proteomes" id="UP000009154"/>
    </source>
</evidence>
<dbReference type="HOGENOM" id="CLU_116680_0_0_11"/>
<dbReference type="Proteomes" id="UP000009154">
    <property type="component" value="Plasmid p174"/>
</dbReference>
<dbReference type="eggNOG" id="ENOG502ZWRI">
    <property type="taxonomic scope" value="Bacteria"/>
</dbReference>
<geneLocation type="plasmid" evidence="1 2">
    <name>p174</name>
</geneLocation>
<protein>
    <submittedName>
        <fullName evidence="1">Uncharacterized protein</fullName>
    </submittedName>
</protein>
<dbReference type="RefSeq" id="WP_014362148.1">
    <property type="nucleotide sequence ID" value="NC_016907.1"/>
</dbReference>
<sequence>MAGPQNKQAWLRDRATRLSGRMAQRGMTLSVDAAETFLARQHAEAVEHLGITERSARVYLDDAALDELADRLIADFAAEEPAADLTTLPRTAQASADVYGRFLAALGETILFYQRYPHLGVDDRCDRVCEIAALISTAGILQAESTGAVVTAPPALLHRIARTLDTAAALTDNTALATAFTRDSTTARATANTTPPPPRLHSVD</sequence>
<reference evidence="1 2" key="1">
    <citation type="journal article" date="2012" name="Appl. Environ. Microbiol.">
        <title>Involvement of two latex-clearing proteins during rubber degradation and insights into the subsequent degradation pathway revealed by the genome sequence of Gordonia polyisoprenivorans strain VH2.</title>
        <authorList>
            <person name="Hiessl S."/>
            <person name="Schuldes J."/>
            <person name="Thurmer A."/>
            <person name="Halbsguth T."/>
            <person name="Broker D."/>
            <person name="Angelov A."/>
            <person name="Liebl W."/>
            <person name="Daniel R."/>
            <person name="Steinbuchel A."/>
        </authorList>
    </citation>
    <scope>NUCLEOTIDE SEQUENCE [LARGE SCALE GENOMIC DNA]</scope>
    <source>
        <strain evidence="2">DSM 44266 / VH2</strain>
        <plasmid evidence="1 2">p174</plasmid>
    </source>
</reference>
<dbReference type="KEGG" id="gpo:GPOL_174p00340"/>
<dbReference type="GeneID" id="90162028"/>
<name>H6N510_GORPV</name>
<keyword evidence="2" id="KW-1185">Reference proteome</keyword>
<evidence type="ECO:0000313" key="1">
    <source>
        <dbReference type="EMBL" id="AFA76055.1"/>
    </source>
</evidence>
<dbReference type="AlphaFoldDB" id="H6N510"/>
<dbReference type="EMBL" id="CP003120">
    <property type="protein sequence ID" value="AFA76055.1"/>
    <property type="molecule type" value="Genomic_DNA"/>
</dbReference>
<organism evidence="1 2">
    <name type="scientific">Gordonia polyisoprenivorans (strain DSM 44266 / VH2)</name>
    <dbReference type="NCBI Taxonomy" id="1112204"/>
    <lineage>
        <taxon>Bacteria</taxon>
        <taxon>Bacillati</taxon>
        <taxon>Actinomycetota</taxon>
        <taxon>Actinomycetes</taxon>
        <taxon>Mycobacteriales</taxon>
        <taxon>Gordoniaceae</taxon>
        <taxon>Gordonia</taxon>
    </lineage>
</organism>
<accession>H6N510</accession>
<proteinExistence type="predicted"/>
<gene>
    <name evidence="1" type="ordered locus">GPOL_174p00340</name>
</gene>